<gene>
    <name evidence="5" type="ORF">SNR37_003808</name>
</gene>
<proteinExistence type="predicted"/>
<dbReference type="InterPro" id="IPR018062">
    <property type="entry name" value="HTH_AraC-typ_CS"/>
</dbReference>
<dbReference type="InterPro" id="IPR050204">
    <property type="entry name" value="AraC_XylS_family_regulators"/>
</dbReference>
<dbReference type="InterPro" id="IPR009057">
    <property type="entry name" value="Homeodomain-like_sf"/>
</dbReference>
<dbReference type="Gene3D" id="1.10.10.60">
    <property type="entry name" value="Homeodomain-like"/>
    <property type="match status" value="2"/>
</dbReference>
<dbReference type="SUPFAM" id="SSF46689">
    <property type="entry name" value="Homeodomain-like"/>
    <property type="match status" value="2"/>
</dbReference>
<sequence length="314" mass="34755">MSLDPSSFPTANDPLGEALHQLRVDGGLYCRSTLRGAWSVSMPVLPGKMMFHIVTTGQCWLCIEQQAPRLLSQGTLVLIPHALGHTLTSDPQLTSTPLFESGLKRLSERYETLEINNGDELTEVTCGVLGFDQLAAQQLIQQLPAVLSLQQDELAHPHWLTSTLALISAEAQQLKPGGETIITHLADILVIQLIRHWLEQAPQASEGWLGALRDKHIGIALRAIHHQPERNWTVSSLAQECGMSRSGFSARFSQLIGNSVKNYLTQWRMNLAHQRLQQQRIPLIELAEDLGYNSEAAFSRAFKRVIGVSPGKVL</sequence>
<dbReference type="InterPro" id="IPR032783">
    <property type="entry name" value="AraC_lig"/>
</dbReference>
<evidence type="ECO:0000313" key="6">
    <source>
        <dbReference type="Proteomes" id="UP001310248"/>
    </source>
</evidence>
<name>A0ABU7G4Y7_9ALTE</name>
<evidence type="ECO:0000256" key="1">
    <source>
        <dbReference type="ARBA" id="ARBA00023015"/>
    </source>
</evidence>
<reference evidence="6" key="1">
    <citation type="submission" date="2023-07" db="EMBL/GenBank/DDBJ databases">
        <title>Draft genome sequence of Agarivorans aestuarii strain ZMCS4, a CAZymes producing bacteria isolated from the marine brown algae Clodostephus spongiosus.</title>
        <authorList>
            <person name="Lorente B."/>
            <person name="Cabral C."/>
            <person name="Frias J."/>
            <person name="Faria J."/>
            <person name="Toubarro D."/>
        </authorList>
    </citation>
    <scope>NUCLEOTIDE SEQUENCE [LARGE SCALE GENOMIC DNA]</scope>
    <source>
        <strain evidence="6">ZMCS4</strain>
    </source>
</reference>
<comment type="caution">
    <text evidence="5">The sequence shown here is derived from an EMBL/GenBank/DDBJ whole genome shotgun (WGS) entry which is preliminary data.</text>
</comment>
<dbReference type="EMBL" id="JAYDYW010000007">
    <property type="protein sequence ID" value="MEE1674370.1"/>
    <property type="molecule type" value="Genomic_DNA"/>
</dbReference>
<organism evidence="5 6">
    <name type="scientific">Agarivorans aestuarii</name>
    <dbReference type="NCBI Taxonomy" id="1563703"/>
    <lineage>
        <taxon>Bacteria</taxon>
        <taxon>Pseudomonadati</taxon>
        <taxon>Pseudomonadota</taxon>
        <taxon>Gammaproteobacteria</taxon>
        <taxon>Alteromonadales</taxon>
        <taxon>Alteromonadaceae</taxon>
        <taxon>Agarivorans</taxon>
    </lineage>
</organism>
<accession>A0ABU7G4Y7</accession>
<evidence type="ECO:0000313" key="5">
    <source>
        <dbReference type="EMBL" id="MEE1674370.1"/>
    </source>
</evidence>
<keyword evidence="1" id="KW-0805">Transcription regulation</keyword>
<keyword evidence="3" id="KW-0804">Transcription</keyword>
<feature type="domain" description="HTH araC/xylS-type" evidence="4">
    <location>
        <begin position="218"/>
        <end position="314"/>
    </location>
</feature>
<dbReference type="InterPro" id="IPR018060">
    <property type="entry name" value="HTH_AraC"/>
</dbReference>
<dbReference type="Pfam" id="PF12852">
    <property type="entry name" value="Cupin_6"/>
    <property type="match status" value="1"/>
</dbReference>
<evidence type="ECO:0000259" key="4">
    <source>
        <dbReference type="PROSITE" id="PS01124"/>
    </source>
</evidence>
<dbReference type="SMART" id="SM00342">
    <property type="entry name" value="HTH_ARAC"/>
    <property type="match status" value="1"/>
</dbReference>
<dbReference type="Pfam" id="PF12833">
    <property type="entry name" value="HTH_18"/>
    <property type="match status" value="1"/>
</dbReference>
<dbReference type="RefSeq" id="WP_329775501.1">
    <property type="nucleotide sequence ID" value="NZ_JAYDYW010000007.1"/>
</dbReference>
<protein>
    <submittedName>
        <fullName evidence="5">AraC family transcriptional regulator</fullName>
    </submittedName>
</protein>
<dbReference type="PROSITE" id="PS00041">
    <property type="entry name" value="HTH_ARAC_FAMILY_1"/>
    <property type="match status" value="1"/>
</dbReference>
<dbReference type="Proteomes" id="UP001310248">
    <property type="component" value="Unassembled WGS sequence"/>
</dbReference>
<dbReference type="PANTHER" id="PTHR46796">
    <property type="entry name" value="HTH-TYPE TRANSCRIPTIONAL ACTIVATOR RHAS-RELATED"/>
    <property type="match status" value="1"/>
</dbReference>
<keyword evidence="2" id="KW-0238">DNA-binding</keyword>
<evidence type="ECO:0000256" key="2">
    <source>
        <dbReference type="ARBA" id="ARBA00023125"/>
    </source>
</evidence>
<dbReference type="PROSITE" id="PS01124">
    <property type="entry name" value="HTH_ARAC_FAMILY_2"/>
    <property type="match status" value="1"/>
</dbReference>
<dbReference type="PANTHER" id="PTHR46796:SF7">
    <property type="entry name" value="ARAC FAMILY TRANSCRIPTIONAL REGULATOR"/>
    <property type="match status" value="1"/>
</dbReference>
<keyword evidence="6" id="KW-1185">Reference proteome</keyword>
<evidence type="ECO:0000256" key="3">
    <source>
        <dbReference type="ARBA" id="ARBA00023163"/>
    </source>
</evidence>